<dbReference type="PROSITE" id="PS50850">
    <property type="entry name" value="MFS"/>
    <property type="match status" value="1"/>
</dbReference>
<dbReference type="InterPro" id="IPR036259">
    <property type="entry name" value="MFS_trans_sf"/>
</dbReference>
<evidence type="ECO:0000313" key="10">
    <source>
        <dbReference type="Proteomes" id="UP000183114"/>
    </source>
</evidence>
<evidence type="ECO:0000256" key="6">
    <source>
        <dbReference type="ARBA" id="ARBA00023136"/>
    </source>
</evidence>
<dbReference type="InterPro" id="IPR020846">
    <property type="entry name" value="MFS_dom"/>
</dbReference>
<feature type="transmembrane region" description="Helical" evidence="7">
    <location>
        <begin position="171"/>
        <end position="188"/>
    </location>
</feature>
<evidence type="ECO:0000256" key="3">
    <source>
        <dbReference type="ARBA" id="ARBA00022475"/>
    </source>
</evidence>
<dbReference type="PANTHER" id="PTHR23517">
    <property type="entry name" value="RESISTANCE PROTEIN MDTM, PUTATIVE-RELATED-RELATED"/>
    <property type="match status" value="1"/>
</dbReference>
<feature type="transmembrane region" description="Helical" evidence="7">
    <location>
        <begin position="218"/>
        <end position="239"/>
    </location>
</feature>
<feature type="transmembrane region" description="Helical" evidence="7">
    <location>
        <begin position="12"/>
        <end position="33"/>
    </location>
</feature>
<reference evidence="9 10" key="1">
    <citation type="submission" date="2016-10" db="EMBL/GenBank/DDBJ databases">
        <authorList>
            <person name="de Groot N.N."/>
        </authorList>
    </citation>
    <scope>NUCLEOTIDE SEQUENCE [LARGE SCALE GENOMIC DNA]</scope>
    <source>
        <strain evidence="9 10">BS3655</strain>
    </source>
</reference>
<dbReference type="InterPro" id="IPR011701">
    <property type="entry name" value="MFS"/>
</dbReference>
<evidence type="ECO:0000256" key="1">
    <source>
        <dbReference type="ARBA" id="ARBA00004651"/>
    </source>
</evidence>
<evidence type="ECO:0000313" key="9">
    <source>
        <dbReference type="EMBL" id="SEC68330.1"/>
    </source>
</evidence>
<evidence type="ECO:0000256" key="7">
    <source>
        <dbReference type="SAM" id="Phobius"/>
    </source>
</evidence>
<dbReference type="AlphaFoldDB" id="A0A1H4UIB8"/>
<feature type="transmembrane region" description="Helical" evidence="7">
    <location>
        <begin position="313"/>
        <end position="330"/>
    </location>
</feature>
<comment type="subcellular location">
    <subcellularLocation>
        <location evidence="1">Cell membrane</location>
        <topology evidence="1">Multi-pass membrane protein</topology>
    </subcellularLocation>
</comment>
<dbReference type="InterPro" id="IPR050171">
    <property type="entry name" value="MFS_Transporters"/>
</dbReference>
<keyword evidence="5 7" id="KW-1133">Transmembrane helix</keyword>
<keyword evidence="2" id="KW-0813">Transport</keyword>
<proteinExistence type="predicted"/>
<dbReference type="PANTHER" id="PTHR23517:SF2">
    <property type="entry name" value="MULTIDRUG RESISTANCE PROTEIN MDTH"/>
    <property type="match status" value="1"/>
</dbReference>
<feature type="transmembrane region" description="Helical" evidence="7">
    <location>
        <begin position="342"/>
        <end position="360"/>
    </location>
</feature>
<dbReference type="RefSeq" id="WP_074873731.1">
    <property type="nucleotide sequence ID" value="NZ_FNTF01000002.1"/>
</dbReference>
<feature type="transmembrane region" description="Helical" evidence="7">
    <location>
        <begin position="254"/>
        <end position="273"/>
    </location>
</feature>
<evidence type="ECO:0000256" key="4">
    <source>
        <dbReference type="ARBA" id="ARBA00022692"/>
    </source>
</evidence>
<protein>
    <submittedName>
        <fullName evidence="9">Sugar phosphate permease</fullName>
    </submittedName>
</protein>
<evidence type="ECO:0000256" key="2">
    <source>
        <dbReference type="ARBA" id="ARBA00022448"/>
    </source>
</evidence>
<keyword evidence="6 7" id="KW-0472">Membrane</keyword>
<evidence type="ECO:0000259" key="8">
    <source>
        <dbReference type="PROSITE" id="PS50850"/>
    </source>
</evidence>
<evidence type="ECO:0000256" key="5">
    <source>
        <dbReference type="ARBA" id="ARBA00022989"/>
    </source>
</evidence>
<dbReference type="Proteomes" id="UP000183114">
    <property type="component" value="Unassembled WGS sequence"/>
</dbReference>
<feature type="transmembrane region" description="Helical" evidence="7">
    <location>
        <begin position="147"/>
        <end position="165"/>
    </location>
</feature>
<accession>A0A1H4UIB8</accession>
<organism evidence="9 10">
    <name type="scientific">Pseudomonas frederiksbergensis</name>
    <dbReference type="NCBI Taxonomy" id="104087"/>
    <lineage>
        <taxon>Bacteria</taxon>
        <taxon>Pseudomonadati</taxon>
        <taxon>Pseudomonadota</taxon>
        <taxon>Gammaproteobacteria</taxon>
        <taxon>Pseudomonadales</taxon>
        <taxon>Pseudomonadaceae</taxon>
        <taxon>Pseudomonas</taxon>
    </lineage>
</organism>
<feature type="transmembrane region" description="Helical" evidence="7">
    <location>
        <begin position="372"/>
        <end position="389"/>
    </location>
</feature>
<feature type="domain" description="Major facilitator superfamily (MFS) profile" evidence="8">
    <location>
        <begin position="18"/>
        <end position="396"/>
    </location>
</feature>
<dbReference type="Pfam" id="PF07690">
    <property type="entry name" value="MFS_1"/>
    <property type="match status" value="1"/>
</dbReference>
<feature type="transmembrane region" description="Helical" evidence="7">
    <location>
        <begin position="285"/>
        <end position="307"/>
    </location>
</feature>
<feature type="transmembrane region" description="Helical" evidence="7">
    <location>
        <begin position="53"/>
        <end position="75"/>
    </location>
</feature>
<sequence length="412" mass="44816">MTSRLTHLLRLDGYFCVMAWVLAALLFINRLSTMVKLFMALYLRQELGLAIETVGWLLSGYGAGLLIGSMVGGLLSDHFSTARLTAALFFVSAWVLVLLGLVTDVPLLAGLLLFSGVLDGAIRTLHQRLIMEYCQVAQRVRAQSLSRVARNLGMAVAGVVGGILAQTDFRWVFFVSAALTLVAFLWFVRTTFHRPVLIPDEVPEIASGSCVPYRNKPFLWLLAAAVVLGLAFDPVYSMLGNYLLEYYRLSTEVIGWQFALNAMLVVLLQIPLSHWSEQWGVRRQLVAGSLLLACGLGMLPLGSGVLYVCLSTVIWTLGEALFMPPLNVLVMQHAQGGKSGHYFGLFFMCWSASALLSPALGGQLYGHFGGHSVWLASAALAVLSIPLIYQATRLSGAPKVRPALRGEPAALS</sequence>
<dbReference type="EMBL" id="FNTF01000002">
    <property type="protein sequence ID" value="SEC68330.1"/>
    <property type="molecule type" value="Genomic_DNA"/>
</dbReference>
<gene>
    <name evidence="9" type="ORF">SAMN04490185_1891</name>
</gene>
<dbReference type="GO" id="GO:0005886">
    <property type="term" value="C:plasma membrane"/>
    <property type="evidence" value="ECO:0007669"/>
    <property type="project" value="UniProtKB-SubCell"/>
</dbReference>
<name>A0A1H4UIB8_9PSED</name>
<dbReference type="Gene3D" id="1.20.1250.20">
    <property type="entry name" value="MFS general substrate transporter like domains"/>
    <property type="match status" value="1"/>
</dbReference>
<dbReference type="SUPFAM" id="SSF103473">
    <property type="entry name" value="MFS general substrate transporter"/>
    <property type="match status" value="1"/>
</dbReference>
<dbReference type="GO" id="GO:0022857">
    <property type="term" value="F:transmembrane transporter activity"/>
    <property type="evidence" value="ECO:0007669"/>
    <property type="project" value="InterPro"/>
</dbReference>
<keyword evidence="4 7" id="KW-0812">Transmembrane</keyword>
<keyword evidence="3" id="KW-1003">Cell membrane</keyword>